<name>A0A402CRQ6_9BACT</name>
<comment type="subcellular location">
    <subcellularLocation>
        <location evidence="1">Cell membrane</location>
        <topology evidence="1">Multi-pass membrane protein</topology>
    </subcellularLocation>
</comment>
<evidence type="ECO:0000256" key="4">
    <source>
        <dbReference type="ARBA" id="ARBA00022989"/>
    </source>
</evidence>
<protein>
    <submittedName>
        <fullName evidence="6">Uncharacterized protein</fullName>
    </submittedName>
</protein>
<dbReference type="GO" id="GO:0055091">
    <property type="term" value="P:phospholipid homeostasis"/>
    <property type="evidence" value="ECO:0007669"/>
    <property type="project" value="TreeGrafter"/>
</dbReference>
<keyword evidence="5" id="KW-0472">Membrane</keyword>
<evidence type="ECO:0000313" key="7">
    <source>
        <dbReference type="Proteomes" id="UP000287394"/>
    </source>
</evidence>
<proteinExistence type="predicted"/>
<organism evidence="6 7">
    <name type="scientific">Capsulimonas corticalis</name>
    <dbReference type="NCBI Taxonomy" id="2219043"/>
    <lineage>
        <taxon>Bacteria</taxon>
        <taxon>Bacillati</taxon>
        <taxon>Armatimonadota</taxon>
        <taxon>Armatimonadia</taxon>
        <taxon>Capsulimonadales</taxon>
        <taxon>Capsulimonadaceae</taxon>
        <taxon>Capsulimonas</taxon>
    </lineage>
</organism>
<dbReference type="GO" id="GO:0005886">
    <property type="term" value="C:plasma membrane"/>
    <property type="evidence" value="ECO:0007669"/>
    <property type="project" value="UniProtKB-SubCell"/>
</dbReference>
<keyword evidence="2" id="KW-1003">Cell membrane</keyword>
<dbReference type="GO" id="GO:0016755">
    <property type="term" value="F:aminoacyltransferase activity"/>
    <property type="evidence" value="ECO:0007669"/>
    <property type="project" value="TreeGrafter"/>
</dbReference>
<dbReference type="EMBL" id="AP025739">
    <property type="protein sequence ID" value="BDI28091.1"/>
    <property type="molecule type" value="Genomic_DNA"/>
</dbReference>
<dbReference type="InterPro" id="IPR051211">
    <property type="entry name" value="PG_lysyltransferase"/>
</dbReference>
<accession>A0A402CRQ6</accession>
<dbReference type="InterPro" id="IPR024320">
    <property type="entry name" value="LPG_synthase_C"/>
</dbReference>
<reference evidence="6 7" key="1">
    <citation type="journal article" date="2019" name="Int. J. Syst. Evol. Microbiol.">
        <title>Capsulimonas corticalis gen. nov., sp. nov., an aerobic capsulated bacterium, of a novel bacterial order, Capsulimonadales ord. nov., of the class Armatimonadia of the phylum Armatimonadetes.</title>
        <authorList>
            <person name="Li J."/>
            <person name="Kudo C."/>
            <person name="Tonouchi A."/>
        </authorList>
    </citation>
    <scope>NUCLEOTIDE SEQUENCE [LARGE SCALE GENOMIC DNA]</scope>
    <source>
        <strain evidence="6 7">AX-7</strain>
    </source>
</reference>
<evidence type="ECO:0000256" key="3">
    <source>
        <dbReference type="ARBA" id="ARBA00022692"/>
    </source>
</evidence>
<dbReference type="KEGG" id="ccot:CCAX7_001420"/>
<dbReference type="PANTHER" id="PTHR34697">
    <property type="entry name" value="PHOSPHATIDYLGLYCEROL LYSYLTRANSFERASE"/>
    <property type="match status" value="1"/>
</dbReference>
<keyword evidence="7" id="KW-1185">Reference proteome</keyword>
<dbReference type="FunCoup" id="A0A402CRQ6">
    <property type="interactions" value="76"/>
</dbReference>
<evidence type="ECO:0000256" key="5">
    <source>
        <dbReference type="ARBA" id="ARBA00023136"/>
    </source>
</evidence>
<dbReference type="Proteomes" id="UP000287394">
    <property type="component" value="Chromosome"/>
</dbReference>
<evidence type="ECO:0000313" key="6">
    <source>
        <dbReference type="EMBL" id="BDI28091.1"/>
    </source>
</evidence>
<sequence>MVVGSKGASVEEEPPAAPPSFWTAILSRARGIAAPLLAYAVAALGLLNLWSALLARGPGRGAFLRDVVHMPMVIEHGTRTLTTLFGLGLLMLARSLLRRKRQAWSITVLLVIVTPFLHLAKGLDWEEAAICLVILIGLLTHRTSFYAENDRPSARQGVLGALGMLGFALVYGPLGVLALHHQFRPEPNLSSAIAQSSHLLFYVPVRATLSPLTRRANWFEDSLGYISAFALGYAVFMVLRPVLPRDAIGARDRAHVRHLLTRWGGAPLSYYALLPDKRYLLDTEHIEPQWGVAYCLVGRHALALGDPLGDPALGGRAIQEFVTLCAHYDWSPSFYQVTGRYLDEYRAVGLKPFKIGEDAVIDLPSFSLKGKAFQDLRTALNKMSKGGVALEEYDTGGVLDPETLTQLADITEEWLAAHKGQEKGYAMGQFAPESDLFHDSRLFLARDAATRRVLAFVTFVPIYGGSDVAAKHGVAGWGLDLMRRRGESPNGVMEFLIASAAAAFQQEGALSMSLGLSPLADSEMEDEEECGESEWLARLRALIFDKFNQFYNFKGLNAFKAKFAPQWQSRYLVYPATHSIGATIYAAGRAHNLSGRFSVVEQWIRKLQS</sequence>
<dbReference type="Pfam" id="PF09924">
    <property type="entry name" value="LPG_synthase_C"/>
    <property type="match status" value="1"/>
</dbReference>
<dbReference type="AlphaFoldDB" id="A0A402CRQ6"/>
<dbReference type="PANTHER" id="PTHR34697:SF2">
    <property type="entry name" value="PHOSPHATIDYLGLYCEROL LYSYLTRANSFERASE"/>
    <property type="match status" value="1"/>
</dbReference>
<keyword evidence="4" id="KW-1133">Transmembrane helix</keyword>
<keyword evidence="3" id="KW-0812">Transmembrane</keyword>
<gene>
    <name evidence="6" type="ORF">CCAX7_001420</name>
</gene>
<evidence type="ECO:0000256" key="2">
    <source>
        <dbReference type="ARBA" id="ARBA00022475"/>
    </source>
</evidence>
<evidence type="ECO:0000256" key="1">
    <source>
        <dbReference type="ARBA" id="ARBA00004651"/>
    </source>
</evidence>